<dbReference type="Proteomes" id="UP001642409">
    <property type="component" value="Unassembled WGS sequence"/>
</dbReference>
<proteinExistence type="inferred from homology"/>
<keyword evidence="2 4" id="KW-0833">Ubl conjugation pathway</keyword>
<dbReference type="EMBL" id="CAXDID020000006">
    <property type="protein sequence ID" value="CAL5975794.1"/>
    <property type="molecule type" value="Genomic_DNA"/>
</dbReference>
<name>A0AA86NZ54_9EUKA</name>
<keyword evidence="4" id="KW-0547">Nucleotide-binding</keyword>
<evidence type="ECO:0000256" key="1">
    <source>
        <dbReference type="ARBA" id="ARBA00022679"/>
    </source>
</evidence>
<dbReference type="SUPFAM" id="SSF54495">
    <property type="entry name" value="UBC-like"/>
    <property type="match status" value="1"/>
</dbReference>
<comment type="similarity">
    <text evidence="4">Belongs to the ubiquitin-conjugating enzyme family.</text>
</comment>
<dbReference type="GO" id="GO:0016740">
    <property type="term" value="F:transferase activity"/>
    <property type="evidence" value="ECO:0007669"/>
    <property type="project" value="UniProtKB-KW"/>
</dbReference>
<feature type="domain" description="UBC core" evidence="5">
    <location>
        <begin position="1"/>
        <end position="148"/>
    </location>
</feature>
<dbReference type="EMBL" id="CATOUU010000386">
    <property type="protein sequence ID" value="CAI9928053.1"/>
    <property type="molecule type" value="Genomic_DNA"/>
</dbReference>
<dbReference type="PROSITE" id="PS50127">
    <property type="entry name" value="UBC_2"/>
    <property type="match status" value="1"/>
</dbReference>
<dbReference type="InterPro" id="IPR016135">
    <property type="entry name" value="UBQ-conjugating_enzyme/RWD"/>
</dbReference>
<keyword evidence="4" id="KW-0067">ATP-binding</keyword>
<evidence type="ECO:0000256" key="4">
    <source>
        <dbReference type="RuleBase" id="RU362109"/>
    </source>
</evidence>
<dbReference type="PANTHER" id="PTHR24068">
    <property type="entry name" value="UBIQUITIN-CONJUGATING ENZYME E2"/>
    <property type="match status" value="1"/>
</dbReference>
<sequence>MKQSQQALFQLTKKYPIFGVLHKDTYIEFNTFFFGPLDFPSPFQGQAMEIRITLTNKFPASSPSIGVAADTIWHPNIDFHSGSVCVDQLNSTWNSSIDLVTIIEDILPSLFLSPNPDDPLNIDAAKQFKSSHDQYAIRAKEIIERKTLNYNDIMKNFDPNQKIPEYFENKLKEYHLYPGTEIKKATSQPSFQKKNCAVQLRTDDDDIGL</sequence>
<protein>
    <submittedName>
        <fullName evidence="6">Ubiquitin-conjugating enzyme E2</fullName>
    </submittedName>
    <submittedName>
        <fullName evidence="7">Ubiquitin-conjugating_enzyme E2</fullName>
    </submittedName>
</protein>
<gene>
    <name evidence="6" type="ORF">HINF_LOCUS15698</name>
    <name evidence="7" type="ORF">HINF_LOCUS3510</name>
</gene>
<keyword evidence="8" id="KW-1185">Reference proteome</keyword>
<dbReference type="InterPro" id="IPR000608">
    <property type="entry name" value="UBC"/>
</dbReference>
<evidence type="ECO:0000313" key="8">
    <source>
        <dbReference type="Proteomes" id="UP001642409"/>
    </source>
</evidence>
<accession>A0AA86NZ54</accession>
<evidence type="ECO:0000256" key="2">
    <source>
        <dbReference type="ARBA" id="ARBA00022786"/>
    </source>
</evidence>
<feature type="active site" description="Glycyl thioester intermediate" evidence="3">
    <location>
        <position position="85"/>
    </location>
</feature>
<dbReference type="SMART" id="SM00212">
    <property type="entry name" value="UBCc"/>
    <property type="match status" value="1"/>
</dbReference>
<dbReference type="GO" id="GO:0005524">
    <property type="term" value="F:ATP binding"/>
    <property type="evidence" value="ECO:0007669"/>
    <property type="project" value="UniProtKB-UniRule"/>
</dbReference>
<evidence type="ECO:0000313" key="6">
    <source>
        <dbReference type="EMBL" id="CAI9928053.1"/>
    </source>
</evidence>
<organism evidence="6">
    <name type="scientific">Hexamita inflata</name>
    <dbReference type="NCBI Taxonomy" id="28002"/>
    <lineage>
        <taxon>Eukaryota</taxon>
        <taxon>Metamonada</taxon>
        <taxon>Diplomonadida</taxon>
        <taxon>Hexamitidae</taxon>
        <taxon>Hexamitinae</taxon>
        <taxon>Hexamita</taxon>
    </lineage>
</organism>
<dbReference type="Gene3D" id="3.10.110.10">
    <property type="entry name" value="Ubiquitin Conjugating Enzyme"/>
    <property type="match status" value="1"/>
</dbReference>
<dbReference type="PROSITE" id="PS00183">
    <property type="entry name" value="UBC_1"/>
    <property type="match status" value="1"/>
</dbReference>
<dbReference type="Pfam" id="PF00179">
    <property type="entry name" value="UQ_con"/>
    <property type="match status" value="1"/>
</dbReference>
<dbReference type="AlphaFoldDB" id="A0AA86NZ54"/>
<keyword evidence="1" id="KW-0808">Transferase</keyword>
<dbReference type="InterPro" id="IPR023313">
    <property type="entry name" value="UBQ-conjugating_AS"/>
</dbReference>
<evidence type="ECO:0000256" key="3">
    <source>
        <dbReference type="PROSITE-ProRule" id="PRU10133"/>
    </source>
</evidence>
<evidence type="ECO:0000259" key="5">
    <source>
        <dbReference type="PROSITE" id="PS50127"/>
    </source>
</evidence>
<reference evidence="7 8" key="2">
    <citation type="submission" date="2024-07" db="EMBL/GenBank/DDBJ databases">
        <authorList>
            <person name="Akdeniz Z."/>
        </authorList>
    </citation>
    <scope>NUCLEOTIDE SEQUENCE [LARGE SCALE GENOMIC DNA]</scope>
</reference>
<comment type="caution">
    <text evidence="6">The sequence shown here is derived from an EMBL/GenBank/DDBJ whole genome shotgun (WGS) entry which is preliminary data.</text>
</comment>
<reference evidence="6" key="1">
    <citation type="submission" date="2023-06" db="EMBL/GenBank/DDBJ databases">
        <authorList>
            <person name="Kurt Z."/>
        </authorList>
    </citation>
    <scope>NUCLEOTIDE SEQUENCE</scope>
</reference>
<evidence type="ECO:0000313" key="7">
    <source>
        <dbReference type="EMBL" id="CAL5975794.1"/>
    </source>
</evidence>